<dbReference type="AlphaFoldDB" id="A0A1I1W0W6"/>
<sequence>MLNTGFLREMQKGEERAVDALLTTAFGRKDEAHIVGALRRAGDIAGECVVPGADGPSGYFALSSMRAPQGWICLAPVAVAPEVQGQGIGRRMIGMLSAWAVAAGQTVVVLGDPAFYERCGFSVARAQGLTSPYPLEHTAIARPGEDVPRATLTYAKALSPEA</sequence>
<dbReference type="Pfam" id="PF13508">
    <property type="entry name" value="Acetyltransf_7"/>
    <property type="match status" value="1"/>
</dbReference>
<dbReference type="EMBL" id="FOMS01000004">
    <property type="protein sequence ID" value="SFD88842.1"/>
    <property type="molecule type" value="Genomic_DNA"/>
</dbReference>
<dbReference type="GO" id="GO:0016747">
    <property type="term" value="F:acyltransferase activity, transferring groups other than amino-acyl groups"/>
    <property type="evidence" value="ECO:0007669"/>
    <property type="project" value="InterPro"/>
</dbReference>
<dbReference type="InterPro" id="IPR016181">
    <property type="entry name" value="Acyl_CoA_acyltransferase"/>
</dbReference>
<feature type="domain" description="N-acetyltransferase" evidence="1">
    <location>
        <begin position="5"/>
        <end position="140"/>
    </location>
</feature>
<evidence type="ECO:0000313" key="3">
    <source>
        <dbReference type="Proteomes" id="UP000325289"/>
    </source>
</evidence>
<keyword evidence="3" id="KW-1185">Reference proteome</keyword>
<keyword evidence="2" id="KW-0808">Transferase</keyword>
<gene>
    <name evidence="2" type="ORF">SAMN04515678_10469</name>
</gene>
<name>A0A1I1W0W6_9RHOB</name>
<proteinExistence type="predicted"/>
<dbReference type="PROSITE" id="PS51186">
    <property type="entry name" value="GNAT"/>
    <property type="match status" value="1"/>
</dbReference>
<dbReference type="CDD" id="cd04301">
    <property type="entry name" value="NAT_SF"/>
    <property type="match status" value="1"/>
</dbReference>
<dbReference type="Proteomes" id="UP000325289">
    <property type="component" value="Unassembled WGS sequence"/>
</dbReference>
<dbReference type="Gene3D" id="3.40.630.30">
    <property type="match status" value="1"/>
</dbReference>
<evidence type="ECO:0000259" key="1">
    <source>
        <dbReference type="PROSITE" id="PS51186"/>
    </source>
</evidence>
<dbReference type="RefSeq" id="WP_149755321.1">
    <property type="nucleotide sequence ID" value="NZ_FOMS01000004.1"/>
</dbReference>
<dbReference type="OrthoDB" id="9797178at2"/>
<reference evidence="2 3" key="1">
    <citation type="submission" date="2016-10" db="EMBL/GenBank/DDBJ databases">
        <authorList>
            <person name="Varghese N."/>
            <person name="Submissions S."/>
        </authorList>
    </citation>
    <scope>NUCLEOTIDE SEQUENCE [LARGE SCALE GENOMIC DNA]</scope>
    <source>
        <strain evidence="3">YIM D21,KCTC 23444,ACCC 10710</strain>
    </source>
</reference>
<evidence type="ECO:0000313" key="2">
    <source>
        <dbReference type="EMBL" id="SFD88842.1"/>
    </source>
</evidence>
<dbReference type="SUPFAM" id="SSF55729">
    <property type="entry name" value="Acyl-CoA N-acyltransferases (Nat)"/>
    <property type="match status" value="1"/>
</dbReference>
<accession>A0A1I1W0W6</accession>
<organism evidence="2 3">
    <name type="scientific">Roseivivax sediminis</name>
    <dbReference type="NCBI Taxonomy" id="936889"/>
    <lineage>
        <taxon>Bacteria</taxon>
        <taxon>Pseudomonadati</taxon>
        <taxon>Pseudomonadota</taxon>
        <taxon>Alphaproteobacteria</taxon>
        <taxon>Rhodobacterales</taxon>
        <taxon>Roseobacteraceae</taxon>
        <taxon>Roseivivax</taxon>
    </lineage>
</organism>
<protein>
    <submittedName>
        <fullName evidence="2">Putative acetyltransferase</fullName>
    </submittedName>
</protein>
<dbReference type="InterPro" id="IPR000182">
    <property type="entry name" value="GNAT_dom"/>
</dbReference>